<dbReference type="CDD" id="cd06267">
    <property type="entry name" value="PBP1_LacI_sugar_binding-like"/>
    <property type="match status" value="1"/>
</dbReference>
<name>A0A927CH62_9BACL</name>
<keyword evidence="6" id="KW-1185">Reference proteome</keyword>
<dbReference type="Gene3D" id="1.10.260.40">
    <property type="entry name" value="lambda repressor-like DNA-binding domains"/>
    <property type="match status" value="1"/>
</dbReference>
<dbReference type="PROSITE" id="PS00356">
    <property type="entry name" value="HTH_LACI_1"/>
    <property type="match status" value="1"/>
</dbReference>
<dbReference type="Pfam" id="PF13377">
    <property type="entry name" value="Peripla_BP_3"/>
    <property type="match status" value="1"/>
</dbReference>
<dbReference type="GO" id="GO:0003700">
    <property type="term" value="F:DNA-binding transcription factor activity"/>
    <property type="evidence" value="ECO:0007669"/>
    <property type="project" value="TreeGrafter"/>
</dbReference>
<dbReference type="SUPFAM" id="SSF53822">
    <property type="entry name" value="Periplasmic binding protein-like I"/>
    <property type="match status" value="1"/>
</dbReference>
<dbReference type="SUPFAM" id="SSF47413">
    <property type="entry name" value="lambda repressor-like DNA-binding domains"/>
    <property type="match status" value="1"/>
</dbReference>
<comment type="caution">
    <text evidence="5">The sequence shown here is derived from an EMBL/GenBank/DDBJ whole genome shotgun (WGS) entry which is preliminary data.</text>
</comment>
<dbReference type="Proteomes" id="UP000639396">
    <property type="component" value="Unassembled WGS sequence"/>
</dbReference>
<gene>
    <name evidence="5" type="ORF">IDH45_27210</name>
</gene>
<dbReference type="PANTHER" id="PTHR30146:SF149">
    <property type="entry name" value="HTH-TYPE TRANSCRIPTIONAL REGULATOR EBGR"/>
    <property type="match status" value="1"/>
</dbReference>
<feature type="domain" description="HTH lacI-type" evidence="4">
    <location>
        <begin position="2"/>
        <end position="56"/>
    </location>
</feature>
<dbReference type="InterPro" id="IPR010982">
    <property type="entry name" value="Lambda_DNA-bd_dom_sf"/>
</dbReference>
<organism evidence="5 6">
    <name type="scientific">Paenibacillus oceani</name>
    <dbReference type="NCBI Taxonomy" id="2772510"/>
    <lineage>
        <taxon>Bacteria</taxon>
        <taxon>Bacillati</taxon>
        <taxon>Bacillota</taxon>
        <taxon>Bacilli</taxon>
        <taxon>Bacillales</taxon>
        <taxon>Paenibacillaceae</taxon>
        <taxon>Paenibacillus</taxon>
    </lineage>
</organism>
<keyword evidence="3" id="KW-0804">Transcription</keyword>
<dbReference type="PANTHER" id="PTHR30146">
    <property type="entry name" value="LACI-RELATED TRANSCRIPTIONAL REPRESSOR"/>
    <property type="match status" value="1"/>
</dbReference>
<dbReference type="CDD" id="cd01392">
    <property type="entry name" value="HTH_LacI"/>
    <property type="match status" value="1"/>
</dbReference>
<dbReference type="InterPro" id="IPR000843">
    <property type="entry name" value="HTH_LacI"/>
</dbReference>
<dbReference type="InterPro" id="IPR046335">
    <property type="entry name" value="LacI/GalR-like_sensor"/>
</dbReference>
<evidence type="ECO:0000313" key="6">
    <source>
        <dbReference type="Proteomes" id="UP000639396"/>
    </source>
</evidence>
<reference evidence="5" key="1">
    <citation type="submission" date="2020-09" db="EMBL/GenBank/DDBJ databases">
        <title>A novel bacterium of genus Paenibacillus, isolated from South China Sea.</title>
        <authorList>
            <person name="Huang H."/>
            <person name="Mo K."/>
            <person name="Hu Y."/>
        </authorList>
    </citation>
    <scope>NUCLEOTIDE SEQUENCE</scope>
    <source>
        <strain evidence="5">IB182363</strain>
    </source>
</reference>
<dbReference type="InterPro" id="IPR028082">
    <property type="entry name" value="Peripla_BP_I"/>
</dbReference>
<dbReference type="AlphaFoldDB" id="A0A927CH62"/>
<dbReference type="Pfam" id="PF00356">
    <property type="entry name" value="LacI"/>
    <property type="match status" value="1"/>
</dbReference>
<keyword evidence="2 5" id="KW-0238">DNA-binding</keyword>
<evidence type="ECO:0000256" key="3">
    <source>
        <dbReference type="ARBA" id="ARBA00023163"/>
    </source>
</evidence>
<evidence type="ECO:0000256" key="2">
    <source>
        <dbReference type="ARBA" id="ARBA00023125"/>
    </source>
</evidence>
<dbReference type="SMART" id="SM00354">
    <property type="entry name" value="HTH_LACI"/>
    <property type="match status" value="1"/>
</dbReference>
<dbReference type="Gene3D" id="3.40.50.2300">
    <property type="match status" value="2"/>
</dbReference>
<protein>
    <submittedName>
        <fullName evidence="5">LacI family DNA-binding transcriptional regulator</fullName>
    </submittedName>
</protein>
<keyword evidence="1" id="KW-0805">Transcription regulation</keyword>
<dbReference type="EMBL" id="JACXJA010000045">
    <property type="protein sequence ID" value="MBD2865675.1"/>
    <property type="molecule type" value="Genomic_DNA"/>
</dbReference>
<evidence type="ECO:0000313" key="5">
    <source>
        <dbReference type="EMBL" id="MBD2865675.1"/>
    </source>
</evidence>
<evidence type="ECO:0000259" key="4">
    <source>
        <dbReference type="PROSITE" id="PS50932"/>
    </source>
</evidence>
<dbReference type="GO" id="GO:0000976">
    <property type="term" value="F:transcription cis-regulatory region binding"/>
    <property type="evidence" value="ECO:0007669"/>
    <property type="project" value="TreeGrafter"/>
</dbReference>
<dbReference type="PROSITE" id="PS50932">
    <property type="entry name" value="HTH_LACI_2"/>
    <property type="match status" value="1"/>
</dbReference>
<proteinExistence type="predicted"/>
<sequence>MVTIKDIAKAAGVSHVTVSNALNNEKGVSEKTKQKILAIAAQMNYKPNLAAKRLVDRKTRHVGLIWPSIKGQFFYHLSMELHAEGLKRDFNVIISMNEPAAALSVFNQVFADNVIFWCHSTWEPTSEFLTEKEAFQGKLLLIGGKKMDGALTISINRRKGIYEAVSFLAGQGHRRIAYAGGYNDKLEGFMQAGDERGLDFRREYLVHPNDEHFEAKMRSMLEHEQKPTALVADSHAVYLKVDHVLRKNGVRVPDDLSIIVYDDIPELEALPVPITTVGPSASEIAAKAFDMLTGIVKPADESDSFDLMIETVLTVRQSVKPAAP</sequence>
<dbReference type="RefSeq" id="WP_190931295.1">
    <property type="nucleotide sequence ID" value="NZ_JACXJA010000045.1"/>
</dbReference>
<accession>A0A927CH62</accession>
<evidence type="ECO:0000256" key="1">
    <source>
        <dbReference type="ARBA" id="ARBA00023015"/>
    </source>
</evidence>